<organism evidence="3 4">
    <name type="scientific">Polarella glacialis</name>
    <name type="common">Dinoflagellate</name>
    <dbReference type="NCBI Taxonomy" id="89957"/>
    <lineage>
        <taxon>Eukaryota</taxon>
        <taxon>Sar</taxon>
        <taxon>Alveolata</taxon>
        <taxon>Dinophyceae</taxon>
        <taxon>Suessiales</taxon>
        <taxon>Suessiaceae</taxon>
        <taxon>Polarella</taxon>
    </lineage>
</organism>
<name>A0A813KED8_POLGL</name>
<dbReference type="OrthoDB" id="440777at2759"/>
<dbReference type="EMBL" id="CAJNNV010021910">
    <property type="protein sequence ID" value="CAE8607645.1"/>
    <property type="molecule type" value="Genomic_DNA"/>
</dbReference>
<dbReference type="EMBL" id="CAJNNW010029472">
    <property type="protein sequence ID" value="CAE8700364.1"/>
    <property type="molecule type" value="Genomic_DNA"/>
</dbReference>
<evidence type="ECO:0000313" key="2">
    <source>
        <dbReference type="EMBL" id="CAE8607645.1"/>
    </source>
</evidence>
<evidence type="ECO:0000313" key="5">
    <source>
        <dbReference type="Proteomes" id="UP000654075"/>
    </source>
</evidence>
<dbReference type="InterPro" id="IPR029071">
    <property type="entry name" value="Ubiquitin-like_domsf"/>
</dbReference>
<gene>
    <name evidence="2" type="ORF">PGLA1383_LOCUS25561</name>
    <name evidence="3" type="ORF">PGLA2088_LOCUS31585</name>
</gene>
<protein>
    <recommendedName>
        <fullName evidence="6">Ubiquitin-like domain-containing protein</fullName>
    </recommendedName>
</protein>
<dbReference type="Proteomes" id="UP000654075">
    <property type="component" value="Unassembled WGS sequence"/>
</dbReference>
<evidence type="ECO:0000256" key="1">
    <source>
        <dbReference type="SAM" id="MobiDB-lite"/>
    </source>
</evidence>
<dbReference type="SUPFAM" id="SSF54236">
    <property type="entry name" value="Ubiquitin-like"/>
    <property type="match status" value="1"/>
</dbReference>
<reference evidence="3" key="1">
    <citation type="submission" date="2021-02" db="EMBL/GenBank/DDBJ databases">
        <authorList>
            <person name="Dougan E. K."/>
            <person name="Rhodes N."/>
            <person name="Thang M."/>
            <person name="Chan C."/>
        </authorList>
    </citation>
    <scope>NUCLEOTIDE SEQUENCE</scope>
</reference>
<feature type="non-terminal residue" evidence="3">
    <location>
        <position position="1"/>
    </location>
</feature>
<comment type="caution">
    <text evidence="3">The sequence shown here is derived from an EMBL/GenBank/DDBJ whole genome shotgun (WGS) entry which is preliminary data.</text>
</comment>
<sequence length="144" mass="15252">PTPSMPLLVGVRVLYFSRDGAQADTGNLLDIQVSTSTTVEALLRRVREVVGCGEKGKLLFKMRPLTDANATLDKVGVTRDPQGLHLMLNRKHRPEEIADKAASAAAELSSAMEAAAAEATARGPRQKAPRPQSGCSSVTSEAPC</sequence>
<feature type="compositionally biased region" description="Low complexity" evidence="1">
    <location>
        <begin position="112"/>
        <end position="121"/>
    </location>
</feature>
<dbReference type="AlphaFoldDB" id="A0A813KED8"/>
<keyword evidence="5" id="KW-1185">Reference proteome</keyword>
<evidence type="ECO:0008006" key="6">
    <source>
        <dbReference type="Google" id="ProtNLM"/>
    </source>
</evidence>
<evidence type="ECO:0000313" key="4">
    <source>
        <dbReference type="Proteomes" id="UP000626109"/>
    </source>
</evidence>
<feature type="compositionally biased region" description="Polar residues" evidence="1">
    <location>
        <begin position="133"/>
        <end position="144"/>
    </location>
</feature>
<accession>A0A813KED8</accession>
<feature type="region of interest" description="Disordered" evidence="1">
    <location>
        <begin position="112"/>
        <end position="144"/>
    </location>
</feature>
<proteinExistence type="predicted"/>
<evidence type="ECO:0000313" key="3">
    <source>
        <dbReference type="EMBL" id="CAE8700364.1"/>
    </source>
</evidence>
<dbReference type="Proteomes" id="UP000626109">
    <property type="component" value="Unassembled WGS sequence"/>
</dbReference>